<gene>
    <name evidence="2" type="ORF">EUBSIR_01141</name>
</gene>
<comment type="caution">
    <text evidence="2">The sequence shown here is derived from an EMBL/GenBank/DDBJ whole genome shotgun (WGS) entry which is preliminary data.</text>
</comment>
<evidence type="ECO:0000256" key="1">
    <source>
        <dbReference type="SAM" id="Phobius"/>
    </source>
</evidence>
<evidence type="ECO:0000313" key="3">
    <source>
        <dbReference type="Proteomes" id="UP000005326"/>
    </source>
</evidence>
<dbReference type="SUPFAM" id="SSF54523">
    <property type="entry name" value="Pili subunits"/>
    <property type="match status" value="1"/>
</dbReference>
<dbReference type="InterPro" id="IPR045584">
    <property type="entry name" value="Pilin-like"/>
</dbReference>
<dbReference type="Pfam" id="PF16426">
    <property type="entry name" value="DUF5023"/>
    <property type="match status" value="1"/>
</dbReference>
<dbReference type="AlphaFoldDB" id="B0MMQ4"/>
<keyword evidence="3" id="KW-1185">Reference proteome</keyword>
<organism evidence="2 3">
    <name type="scientific">[Eubacterium] siraeum DSM 15702</name>
    <dbReference type="NCBI Taxonomy" id="428128"/>
    <lineage>
        <taxon>Bacteria</taxon>
        <taxon>Bacillati</taxon>
        <taxon>Bacillota</taxon>
        <taxon>Clostridia</taxon>
        <taxon>Eubacteriales</taxon>
        <taxon>Oscillospiraceae</taxon>
        <taxon>Oscillospiraceae incertae sedis</taxon>
    </lineage>
</organism>
<dbReference type="Pfam" id="PF07963">
    <property type="entry name" value="N_methyl"/>
    <property type="match status" value="1"/>
</dbReference>
<dbReference type="InterPro" id="IPR012902">
    <property type="entry name" value="N_methyl_site"/>
</dbReference>
<dbReference type="Proteomes" id="UP000005326">
    <property type="component" value="Unassembled WGS sequence"/>
</dbReference>
<keyword evidence="1" id="KW-0812">Transmembrane</keyword>
<name>B0MMQ4_9FIRM</name>
<dbReference type="InterPro" id="IPR032204">
    <property type="entry name" value="DUF5023"/>
</dbReference>
<sequence length="310" mass="34979">MCTAVLLYSPLRRHSNKPPLFINKHNITGNTLKFRLTLHKKYGKISLKYSLQLYGEVRLMRRLMQLKNKKGFTMVELIIVIGIIGILTAIILPASLNAGKPQEAMSKAKSFYFGAQRIMIQYRAESPEKDTGYFAYDYNTGTVTIGNNDYLYIVAKAEKGKGFTEIRLSDLQSPDGVAVPNTAQGYVRMRTYALINSSSANHKLLDSFNTFSTDDDYGYYYALVDDQCKVVMTYWTGYDDIAELSKSTDSSPEFTKTTISTTSDYYVDSFILGAYPERYAFDDMILFKEVEVQEYDDTSSTTASTTPTGP</sequence>
<dbReference type="EMBL" id="ABCA03000043">
    <property type="protein sequence ID" value="EDS01045.1"/>
    <property type="molecule type" value="Genomic_DNA"/>
</dbReference>
<keyword evidence="1" id="KW-0472">Membrane</keyword>
<proteinExistence type="predicted"/>
<reference evidence="2" key="2">
    <citation type="submission" date="2014-06" db="EMBL/GenBank/DDBJ databases">
        <title>Draft genome sequence of Eubacterium siraeum (DSM 15702).</title>
        <authorList>
            <person name="Sudarsanam P."/>
            <person name="Ley R."/>
            <person name="Guruge J."/>
            <person name="Turnbaugh P.J."/>
            <person name="Mahowald M."/>
            <person name="Liep D."/>
            <person name="Gordon J."/>
        </authorList>
    </citation>
    <scope>NUCLEOTIDE SEQUENCE</scope>
    <source>
        <strain evidence="2">DSM 15702</strain>
    </source>
</reference>
<feature type="transmembrane region" description="Helical" evidence="1">
    <location>
        <begin position="71"/>
        <end position="92"/>
    </location>
</feature>
<keyword evidence="1" id="KW-1133">Transmembrane helix</keyword>
<dbReference type="NCBIfam" id="TIGR02532">
    <property type="entry name" value="IV_pilin_GFxxxE"/>
    <property type="match status" value="1"/>
</dbReference>
<accession>B0MMQ4</accession>
<reference evidence="2" key="1">
    <citation type="submission" date="2007-10" db="EMBL/GenBank/DDBJ databases">
        <authorList>
            <person name="Fulton L."/>
            <person name="Clifton S."/>
            <person name="Fulton B."/>
            <person name="Xu J."/>
            <person name="Minx P."/>
            <person name="Pepin K.H."/>
            <person name="Johnson M."/>
            <person name="Thiruvilangam P."/>
            <person name="Bhonagiri V."/>
            <person name="Nash W.E."/>
            <person name="Mardis E.R."/>
            <person name="Wilson R.K."/>
        </authorList>
    </citation>
    <scope>NUCLEOTIDE SEQUENCE [LARGE SCALE GENOMIC DNA]</scope>
    <source>
        <strain evidence="2">DSM 15702</strain>
    </source>
</reference>
<protein>
    <submittedName>
        <fullName evidence="2">Prepilin-type cleavage/methylation N-terminal domain protein</fullName>
    </submittedName>
</protein>
<dbReference type="Gene3D" id="3.30.700.10">
    <property type="entry name" value="Glycoprotein, Type 4 Pilin"/>
    <property type="match status" value="1"/>
</dbReference>
<evidence type="ECO:0000313" key="2">
    <source>
        <dbReference type="EMBL" id="EDS01045.1"/>
    </source>
</evidence>